<evidence type="ECO:0000313" key="5">
    <source>
        <dbReference type="Proteomes" id="UP000474718"/>
    </source>
</evidence>
<dbReference type="InterPro" id="IPR029033">
    <property type="entry name" value="His_PPase_superfam"/>
</dbReference>
<dbReference type="EMBL" id="FQVY01000002">
    <property type="protein sequence ID" value="SHG13776.1"/>
    <property type="molecule type" value="Genomic_DNA"/>
</dbReference>
<dbReference type="EMBL" id="WWVX01000002">
    <property type="protein sequence ID" value="MZL69166.1"/>
    <property type="molecule type" value="Genomic_DNA"/>
</dbReference>
<dbReference type="GO" id="GO:0005737">
    <property type="term" value="C:cytoplasm"/>
    <property type="evidence" value="ECO:0007669"/>
    <property type="project" value="TreeGrafter"/>
</dbReference>
<dbReference type="SUPFAM" id="SSF53254">
    <property type="entry name" value="Phosphoglycerate mutase-like"/>
    <property type="match status" value="1"/>
</dbReference>
<feature type="transmembrane region" description="Helical" evidence="1">
    <location>
        <begin position="148"/>
        <end position="166"/>
    </location>
</feature>
<reference evidence="2 5" key="3">
    <citation type="journal article" date="2019" name="Nat. Med.">
        <title>A library of human gut bacterial isolates paired with longitudinal multiomics data enables mechanistic microbiome research.</title>
        <authorList>
            <person name="Poyet M."/>
            <person name="Groussin M."/>
            <person name="Gibbons S.M."/>
            <person name="Avila-Pacheco J."/>
            <person name="Jiang X."/>
            <person name="Kearney S.M."/>
            <person name="Perrotta A.R."/>
            <person name="Berdy B."/>
            <person name="Zhao S."/>
            <person name="Lieberman T.D."/>
            <person name="Swanson P.K."/>
            <person name="Smith M."/>
            <person name="Roesemann S."/>
            <person name="Alexander J.E."/>
            <person name="Rich S.A."/>
            <person name="Livny J."/>
            <person name="Vlamakis H."/>
            <person name="Clish C."/>
            <person name="Bullock K."/>
            <person name="Deik A."/>
            <person name="Scott J."/>
            <person name="Pierce K.A."/>
            <person name="Xavier R.J."/>
            <person name="Alm E.J."/>
        </authorList>
    </citation>
    <scope>NUCLEOTIDE SEQUENCE [LARGE SCALE GENOMIC DNA]</scope>
    <source>
        <strain evidence="2 5">BIOML-A2</strain>
    </source>
</reference>
<sequence length="216" mass="23847">MKTYKVHLIRHGLTQGNLDGRYVGARTDLPLCPEGVARLRRLQEDYDYPAADKLYVAPHLRCRQTAHLLYPGVAEQEVMEELGELDFGRFEGKTLEELKGDPDFEKFAAGSPDAFIPDGEEIEEFAARCTLGIRTVIEDMMKGGVESAAVVVPGGVIMGLLAAFGYPRKRQLEWHCDDGCGYTLLVTPQLWQAAQAFEVIGIMPHGAQTPTPLSGR</sequence>
<comment type="caution">
    <text evidence="3">The sequence shown here is derived from an EMBL/GenBank/DDBJ whole genome shotgun (WGS) entry which is preliminary data.</text>
</comment>
<dbReference type="PANTHER" id="PTHR48100:SF1">
    <property type="entry name" value="HISTIDINE PHOSPHATASE FAMILY PROTEIN-RELATED"/>
    <property type="match status" value="1"/>
</dbReference>
<reference evidence="4" key="2">
    <citation type="submission" date="2016-11" db="EMBL/GenBank/DDBJ databases">
        <authorList>
            <person name="Jaros S."/>
            <person name="Januszkiewicz K."/>
            <person name="Wedrychowicz H."/>
        </authorList>
    </citation>
    <scope>NUCLEOTIDE SEQUENCE [LARGE SCALE GENOMIC DNA]</scope>
    <source>
        <strain evidence="4">DSM 4029</strain>
    </source>
</reference>
<dbReference type="AlphaFoldDB" id="A0AAQ1MDI7"/>
<reference evidence="3" key="1">
    <citation type="submission" date="2016-11" db="EMBL/GenBank/DDBJ databases">
        <authorList>
            <person name="Varghese N."/>
            <person name="Submissions S."/>
        </authorList>
    </citation>
    <scope>NUCLEOTIDE SEQUENCE</scope>
    <source>
        <strain evidence="3">DSM 4029</strain>
    </source>
</reference>
<dbReference type="InterPro" id="IPR013078">
    <property type="entry name" value="His_Pase_superF_clade-1"/>
</dbReference>
<keyword evidence="1" id="KW-0812">Transmembrane</keyword>
<keyword evidence="1" id="KW-0472">Membrane</keyword>
<dbReference type="Gene3D" id="3.40.50.1240">
    <property type="entry name" value="Phosphoglycerate mutase-like"/>
    <property type="match status" value="1"/>
</dbReference>
<evidence type="ECO:0000313" key="4">
    <source>
        <dbReference type="Proteomes" id="UP000184089"/>
    </source>
</evidence>
<accession>A0AAQ1MDI7</accession>
<dbReference type="InterPro" id="IPR050275">
    <property type="entry name" value="PGM_Phosphatase"/>
</dbReference>
<evidence type="ECO:0000313" key="3">
    <source>
        <dbReference type="EMBL" id="SHG13776.1"/>
    </source>
</evidence>
<name>A0AAQ1MDI7_9FIRM</name>
<organism evidence="3 4">
    <name type="scientific">Bittarella massiliensis</name>
    <name type="common">ex Durand et al. 2017</name>
    <dbReference type="NCBI Taxonomy" id="1720313"/>
    <lineage>
        <taxon>Bacteria</taxon>
        <taxon>Bacillati</taxon>
        <taxon>Bacillota</taxon>
        <taxon>Clostridia</taxon>
        <taxon>Eubacteriales</taxon>
        <taxon>Oscillospiraceae</taxon>
        <taxon>Bittarella (ex Durand et al. 2017)</taxon>
    </lineage>
</organism>
<dbReference type="RefSeq" id="WP_044993040.1">
    <property type="nucleotide sequence ID" value="NZ_FQVY01000002.1"/>
</dbReference>
<dbReference type="SMART" id="SM00855">
    <property type="entry name" value="PGAM"/>
    <property type="match status" value="1"/>
</dbReference>
<keyword evidence="1" id="KW-1133">Transmembrane helix</keyword>
<dbReference type="CDD" id="cd07067">
    <property type="entry name" value="HP_PGM_like"/>
    <property type="match status" value="1"/>
</dbReference>
<proteinExistence type="predicted"/>
<dbReference type="Proteomes" id="UP000184089">
    <property type="component" value="Unassembled WGS sequence"/>
</dbReference>
<dbReference type="GO" id="GO:0016791">
    <property type="term" value="F:phosphatase activity"/>
    <property type="evidence" value="ECO:0007669"/>
    <property type="project" value="TreeGrafter"/>
</dbReference>
<dbReference type="PANTHER" id="PTHR48100">
    <property type="entry name" value="BROAD-SPECIFICITY PHOSPHATASE YOR283W-RELATED"/>
    <property type="match status" value="1"/>
</dbReference>
<keyword evidence="5" id="KW-1185">Reference proteome</keyword>
<evidence type="ECO:0000313" key="2">
    <source>
        <dbReference type="EMBL" id="MZL69166.1"/>
    </source>
</evidence>
<gene>
    <name evidence="2" type="ORF">GT747_05210</name>
    <name evidence="3" type="ORF">SAMN05444424_1614</name>
</gene>
<dbReference type="Proteomes" id="UP000474718">
    <property type="component" value="Unassembled WGS sequence"/>
</dbReference>
<protein>
    <submittedName>
        <fullName evidence="3">Alpha-ribazole phosphatase</fullName>
    </submittedName>
    <submittedName>
        <fullName evidence="2">Histidine phosphatase family protein</fullName>
    </submittedName>
</protein>
<evidence type="ECO:0000256" key="1">
    <source>
        <dbReference type="SAM" id="Phobius"/>
    </source>
</evidence>
<dbReference type="Pfam" id="PF00300">
    <property type="entry name" value="His_Phos_1"/>
    <property type="match status" value="1"/>
</dbReference>